<dbReference type="CDD" id="cd03426">
    <property type="entry name" value="NUDIX_CoAse_Nudt7"/>
    <property type="match status" value="1"/>
</dbReference>
<dbReference type="InterPro" id="IPR045121">
    <property type="entry name" value="CoAse"/>
</dbReference>
<protein>
    <recommendedName>
        <fullName evidence="2">Nudix hydrolase domain-containing protein</fullName>
    </recommendedName>
</protein>
<dbReference type="SUPFAM" id="SSF55811">
    <property type="entry name" value="Nudix"/>
    <property type="match status" value="1"/>
</dbReference>
<dbReference type="PANTHER" id="PTHR12992:SF45">
    <property type="entry name" value="NUDIX HYDROLASE DOMAIN-CONTAINING PROTEIN"/>
    <property type="match status" value="1"/>
</dbReference>
<dbReference type="GO" id="GO:0015938">
    <property type="term" value="P:coenzyme A catabolic process"/>
    <property type="evidence" value="ECO:0007669"/>
    <property type="project" value="TreeGrafter"/>
</dbReference>
<feature type="region of interest" description="Disordered" evidence="1">
    <location>
        <begin position="1"/>
        <end position="24"/>
    </location>
</feature>
<accession>A0AAV5A9Q7</accession>
<dbReference type="Gene3D" id="3.90.79.10">
    <property type="entry name" value="Nucleoside Triphosphate Pyrophosphohydrolase"/>
    <property type="match status" value="1"/>
</dbReference>
<feature type="domain" description="Nudix hydrolase" evidence="2">
    <location>
        <begin position="67"/>
        <end position="209"/>
    </location>
</feature>
<comment type="caution">
    <text evidence="3">The sequence shown here is derived from an EMBL/GenBank/DDBJ whole genome shotgun (WGS) entry which is preliminary data.</text>
</comment>
<dbReference type="PROSITE" id="PS51462">
    <property type="entry name" value="NUDIX"/>
    <property type="match status" value="1"/>
</dbReference>
<dbReference type="Proteomes" id="UP001050691">
    <property type="component" value="Unassembled WGS sequence"/>
</dbReference>
<evidence type="ECO:0000313" key="3">
    <source>
        <dbReference type="EMBL" id="GJJ11070.1"/>
    </source>
</evidence>
<dbReference type="EMBL" id="BPWL01000006">
    <property type="protein sequence ID" value="GJJ11070.1"/>
    <property type="molecule type" value="Genomic_DNA"/>
</dbReference>
<gene>
    <name evidence="3" type="ORF">Clacol_005301</name>
</gene>
<organism evidence="3 4">
    <name type="scientific">Clathrus columnatus</name>
    <dbReference type="NCBI Taxonomy" id="1419009"/>
    <lineage>
        <taxon>Eukaryota</taxon>
        <taxon>Fungi</taxon>
        <taxon>Dikarya</taxon>
        <taxon>Basidiomycota</taxon>
        <taxon>Agaricomycotina</taxon>
        <taxon>Agaricomycetes</taxon>
        <taxon>Phallomycetidae</taxon>
        <taxon>Phallales</taxon>
        <taxon>Clathraceae</taxon>
        <taxon>Clathrus</taxon>
    </lineage>
</organism>
<dbReference type="GO" id="GO:0010945">
    <property type="term" value="F:coenzyme A diphosphatase activity"/>
    <property type="evidence" value="ECO:0007669"/>
    <property type="project" value="InterPro"/>
</dbReference>
<feature type="region of interest" description="Disordered" evidence="1">
    <location>
        <begin position="197"/>
        <end position="230"/>
    </location>
</feature>
<name>A0AAV5A9Q7_9AGAM</name>
<dbReference type="InterPro" id="IPR015797">
    <property type="entry name" value="NUDIX_hydrolase-like_dom_sf"/>
</dbReference>
<dbReference type="InterPro" id="IPR000086">
    <property type="entry name" value="NUDIX_hydrolase_dom"/>
</dbReference>
<reference evidence="3" key="1">
    <citation type="submission" date="2021-10" db="EMBL/GenBank/DDBJ databases">
        <title>De novo Genome Assembly of Clathrus columnatus (Basidiomycota, Fungi) Using Illumina and Nanopore Sequence Data.</title>
        <authorList>
            <person name="Ogiso-Tanaka E."/>
            <person name="Itagaki H."/>
            <person name="Hosoya T."/>
            <person name="Hosaka K."/>
        </authorList>
    </citation>
    <scope>NUCLEOTIDE SEQUENCE</scope>
    <source>
        <strain evidence="3">MO-923</strain>
    </source>
</reference>
<evidence type="ECO:0000256" key="1">
    <source>
        <dbReference type="SAM" id="MobiDB-lite"/>
    </source>
</evidence>
<evidence type="ECO:0000259" key="2">
    <source>
        <dbReference type="PROSITE" id="PS51462"/>
    </source>
</evidence>
<dbReference type="Pfam" id="PF00293">
    <property type="entry name" value="NUDIX"/>
    <property type="match status" value="1"/>
</dbReference>
<sequence length="346" mass="39530">MTKRQAPSRDELSEPMNKNPKNSPLLWNFHRPHKPWESSHLKVETIKCLRNLSAYRAPKLSGHLPRSRRAAVLVALFIGRGGDLYVILSRRSDALRTYPGDTSLPGGKTENYDHSLENAARREAFEEIGLPLDKSKVPLLCSLEPFLSGNHMLVTPVVVLVLDKSLRPFLNAREVHSIFSHPLYGFLTTLHIREPEPLHKDDDGLSPAYQSTFQDTQKSGSSSSDDVSKEEVQHLSKSYHTFRDITWHNRPVRMHSFLTGREFQGVKPITGLTSAILIRVAQIGYNRDTEFEVNAPGQLSLEDRIAVALFENDVLRKACQNENIDMKEWKKRKRIKDQVKRCEYDK</sequence>
<proteinExistence type="predicted"/>
<dbReference type="AlphaFoldDB" id="A0AAV5A9Q7"/>
<evidence type="ECO:0000313" key="4">
    <source>
        <dbReference type="Proteomes" id="UP001050691"/>
    </source>
</evidence>
<keyword evidence="4" id="KW-1185">Reference proteome</keyword>
<dbReference type="PANTHER" id="PTHR12992">
    <property type="entry name" value="NUDIX HYDROLASE"/>
    <property type="match status" value="1"/>
</dbReference>